<name>A0A0E9SSR0_ANGAN</name>
<accession>A0A0E9SSR0</accession>
<organism evidence="1">
    <name type="scientific">Anguilla anguilla</name>
    <name type="common">European freshwater eel</name>
    <name type="synonym">Muraena anguilla</name>
    <dbReference type="NCBI Taxonomy" id="7936"/>
    <lineage>
        <taxon>Eukaryota</taxon>
        <taxon>Metazoa</taxon>
        <taxon>Chordata</taxon>
        <taxon>Craniata</taxon>
        <taxon>Vertebrata</taxon>
        <taxon>Euteleostomi</taxon>
        <taxon>Actinopterygii</taxon>
        <taxon>Neopterygii</taxon>
        <taxon>Teleostei</taxon>
        <taxon>Anguilliformes</taxon>
        <taxon>Anguillidae</taxon>
        <taxon>Anguilla</taxon>
    </lineage>
</organism>
<reference evidence="1" key="1">
    <citation type="submission" date="2014-11" db="EMBL/GenBank/DDBJ databases">
        <authorList>
            <person name="Amaro Gonzalez C."/>
        </authorList>
    </citation>
    <scope>NUCLEOTIDE SEQUENCE</scope>
</reference>
<sequence>MNCNTLITNKALTNNVNKRTNCKAITSYI</sequence>
<dbReference type="EMBL" id="GBXM01064193">
    <property type="protein sequence ID" value="JAH44384.1"/>
    <property type="molecule type" value="Transcribed_RNA"/>
</dbReference>
<evidence type="ECO:0000313" key="1">
    <source>
        <dbReference type="EMBL" id="JAH44384.1"/>
    </source>
</evidence>
<protein>
    <submittedName>
        <fullName evidence="1">Uncharacterized protein</fullName>
    </submittedName>
</protein>
<dbReference type="AlphaFoldDB" id="A0A0E9SSR0"/>
<proteinExistence type="predicted"/>
<reference evidence="1" key="2">
    <citation type="journal article" date="2015" name="Fish Shellfish Immunol.">
        <title>Early steps in the European eel (Anguilla anguilla)-Vibrio vulnificus interaction in the gills: Role of the RtxA13 toxin.</title>
        <authorList>
            <person name="Callol A."/>
            <person name="Pajuelo D."/>
            <person name="Ebbesson L."/>
            <person name="Teles M."/>
            <person name="MacKenzie S."/>
            <person name="Amaro C."/>
        </authorList>
    </citation>
    <scope>NUCLEOTIDE SEQUENCE</scope>
</reference>